<evidence type="ECO:0000256" key="1">
    <source>
        <dbReference type="SAM" id="MobiDB-lite"/>
    </source>
</evidence>
<name>A0A0L9T693_PHAAN</name>
<dbReference type="AlphaFoldDB" id="A0A0L9T693"/>
<feature type="region of interest" description="Disordered" evidence="1">
    <location>
        <begin position="225"/>
        <end position="245"/>
    </location>
</feature>
<dbReference type="Pfam" id="PF00564">
    <property type="entry name" value="PB1"/>
    <property type="match status" value="1"/>
</dbReference>
<proteinExistence type="predicted"/>
<evidence type="ECO:0000313" key="3">
    <source>
        <dbReference type="EMBL" id="KOM26098.1"/>
    </source>
</evidence>
<dbReference type="SUPFAM" id="SSF54277">
    <property type="entry name" value="CAD &amp; PB1 domains"/>
    <property type="match status" value="1"/>
</dbReference>
<reference evidence="4" key="1">
    <citation type="journal article" date="2015" name="Proc. Natl. Acad. Sci. U.S.A.">
        <title>Genome sequencing of adzuki bean (Vigna angularis) provides insight into high starch and low fat accumulation and domestication.</title>
        <authorList>
            <person name="Yang K."/>
            <person name="Tian Z."/>
            <person name="Chen C."/>
            <person name="Luo L."/>
            <person name="Zhao B."/>
            <person name="Wang Z."/>
            <person name="Yu L."/>
            <person name="Li Y."/>
            <person name="Sun Y."/>
            <person name="Li W."/>
            <person name="Chen Y."/>
            <person name="Li Y."/>
            <person name="Zhang Y."/>
            <person name="Ai D."/>
            <person name="Zhao J."/>
            <person name="Shang C."/>
            <person name="Ma Y."/>
            <person name="Wu B."/>
            <person name="Wang M."/>
            <person name="Gao L."/>
            <person name="Sun D."/>
            <person name="Zhang P."/>
            <person name="Guo F."/>
            <person name="Wang W."/>
            <person name="Li Y."/>
            <person name="Wang J."/>
            <person name="Varshney R.K."/>
            <person name="Wang J."/>
            <person name="Ling H.Q."/>
            <person name="Wan P."/>
        </authorList>
    </citation>
    <scope>NUCLEOTIDE SEQUENCE</scope>
    <source>
        <strain evidence="4">cv. Jingnong 6</strain>
    </source>
</reference>
<dbReference type="InterPro" id="IPR053198">
    <property type="entry name" value="Gynoecium_Dev_Regulator"/>
</dbReference>
<dbReference type="EMBL" id="KQ258305">
    <property type="protein sequence ID" value="KOM26098.1"/>
    <property type="molecule type" value="Genomic_DNA"/>
</dbReference>
<dbReference type="Proteomes" id="UP000053144">
    <property type="component" value="Unassembled WGS sequence"/>
</dbReference>
<dbReference type="SMART" id="SM00666">
    <property type="entry name" value="PB1"/>
    <property type="match status" value="1"/>
</dbReference>
<dbReference type="InterPro" id="IPR000270">
    <property type="entry name" value="PB1_dom"/>
</dbReference>
<sequence length="245" mass="27022">MMEAASLFKNEQLLGPEVAAELENTDAVGGARKVFDELSGAVLECVGRGSSSDGLPRGKEARDKCAKKAQMKRNMPSKLLDILAMYMKRYKKCAGEAIQLATCFIQGCHHLTFKYQLPGEDLNALISVTNDDDLENMMHEYDHLYRLSKPGRMRLFLFTLSSNPNSSFSSDRDRFLDALNSASIPPQLDAIKTPPVTPSNVDYLFGLDKAVSPLTLPPTLRSSIQEEVPPASQLQPPLHCSTTPF</sequence>
<feature type="domain" description="PB1" evidence="2">
    <location>
        <begin position="74"/>
        <end position="160"/>
    </location>
</feature>
<protein>
    <recommendedName>
        <fullName evidence="2">PB1 domain-containing protein</fullName>
    </recommendedName>
</protein>
<dbReference type="Gramene" id="KOM26098">
    <property type="protein sequence ID" value="KOM26098"/>
    <property type="gene ID" value="LR48_Vigan231s000300"/>
</dbReference>
<organism evidence="3 4">
    <name type="scientific">Phaseolus angularis</name>
    <name type="common">Azuki bean</name>
    <name type="synonym">Vigna angularis</name>
    <dbReference type="NCBI Taxonomy" id="3914"/>
    <lineage>
        <taxon>Eukaryota</taxon>
        <taxon>Viridiplantae</taxon>
        <taxon>Streptophyta</taxon>
        <taxon>Embryophyta</taxon>
        <taxon>Tracheophyta</taxon>
        <taxon>Spermatophyta</taxon>
        <taxon>Magnoliopsida</taxon>
        <taxon>eudicotyledons</taxon>
        <taxon>Gunneridae</taxon>
        <taxon>Pentapetalae</taxon>
        <taxon>rosids</taxon>
        <taxon>fabids</taxon>
        <taxon>Fabales</taxon>
        <taxon>Fabaceae</taxon>
        <taxon>Papilionoideae</taxon>
        <taxon>50 kb inversion clade</taxon>
        <taxon>NPAAA clade</taxon>
        <taxon>indigoferoid/millettioid clade</taxon>
        <taxon>Phaseoleae</taxon>
        <taxon>Vigna</taxon>
    </lineage>
</organism>
<feature type="compositionally biased region" description="Polar residues" evidence="1">
    <location>
        <begin position="232"/>
        <end position="245"/>
    </location>
</feature>
<evidence type="ECO:0000313" key="4">
    <source>
        <dbReference type="Proteomes" id="UP000053144"/>
    </source>
</evidence>
<accession>A0A0L9T693</accession>
<gene>
    <name evidence="3" type="ORF">LR48_Vigan231s000300</name>
</gene>
<evidence type="ECO:0000259" key="2">
    <source>
        <dbReference type="SMART" id="SM00666"/>
    </source>
</evidence>
<dbReference type="PANTHER" id="PTHR31066">
    <property type="entry name" value="OS05G0427100 PROTEIN-RELATED"/>
    <property type="match status" value="1"/>
</dbReference>
<dbReference type="PANTHER" id="PTHR31066:SF100">
    <property type="entry name" value="PB1 DOMAIN-CONTAINING PROTEIN"/>
    <property type="match status" value="1"/>
</dbReference>